<organism evidence="1 2">
    <name type="scientific">Rosa chinensis</name>
    <name type="common">China rose</name>
    <dbReference type="NCBI Taxonomy" id="74649"/>
    <lineage>
        <taxon>Eukaryota</taxon>
        <taxon>Viridiplantae</taxon>
        <taxon>Streptophyta</taxon>
        <taxon>Embryophyta</taxon>
        <taxon>Tracheophyta</taxon>
        <taxon>Spermatophyta</taxon>
        <taxon>Magnoliopsida</taxon>
        <taxon>eudicotyledons</taxon>
        <taxon>Gunneridae</taxon>
        <taxon>Pentapetalae</taxon>
        <taxon>rosids</taxon>
        <taxon>fabids</taxon>
        <taxon>Rosales</taxon>
        <taxon>Rosaceae</taxon>
        <taxon>Rosoideae</taxon>
        <taxon>Rosoideae incertae sedis</taxon>
        <taxon>Rosa</taxon>
    </lineage>
</organism>
<dbReference type="InterPro" id="IPR038277">
    <property type="entry name" value="UreF_sf"/>
</dbReference>
<dbReference type="Gramene" id="PRQ55244">
    <property type="protein sequence ID" value="PRQ55244"/>
    <property type="gene ID" value="RchiOBHm_Chr1g0322441"/>
</dbReference>
<dbReference type="PANTHER" id="PTHR33620:SF1">
    <property type="entry name" value="UREASE ACCESSORY PROTEIN F"/>
    <property type="match status" value="1"/>
</dbReference>
<dbReference type="AlphaFoldDB" id="A0A2P6S992"/>
<comment type="caution">
    <text evidence="1">The sequence shown here is derived from an EMBL/GenBank/DDBJ whole genome shotgun (WGS) entry which is preliminary data.</text>
</comment>
<accession>A0A2P6S992</accession>
<sequence>MTILGSRNLKITYCHLSLLSHSLCRLSLLCLSLSSLAFCRTSQRAFMFITMRDVISAATRLNLVGSLGATVLQHHIAPISDAILNQWKDIPVEEACQTVPLLDIVQGCHSYLFSRPFCS</sequence>
<dbReference type="Proteomes" id="UP000238479">
    <property type="component" value="Chromosome 1"/>
</dbReference>
<evidence type="ECO:0000313" key="1">
    <source>
        <dbReference type="EMBL" id="PRQ55244.1"/>
    </source>
</evidence>
<dbReference type="EMBL" id="PDCK01000039">
    <property type="protein sequence ID" value="PRQ55244.1"/>
    <property type="molecule type" value="Genomic_DNA"/>
</dbReference>
<protein>
    <submittedName>
        <fullName evidence="1">Uncharacterized protein</fullName>
    </submittedName>
</protein>
<dbReference type="Gene3D" id="1.10.4190.10">
    <property type="entry name" value="Urease accessory protein UreF"/>
    <property type="match status" value="1"/>
</dbReference>
<reference evidence="1 2" key="1">
    <citation type="journal article" date="2018" name="Nat. Genet.">
        <title>The Rosa genome provides new insights in the design of modern roses.</title>
        <authorList>
            <person name="Bendahmane M."/>
        </authorList>
    </citation>
    <scope>NUCLEOTIDE SEQUENCE [LARGE SCALE GENOMIC DNA]</scope>
    <source>
        <strain evidence="2">cv. Old Blush</strain>
    </source>
</reference>
<name>A0A2P6S992_ROSCH</name>
<gene>
    <name evidence="1" type="ORF">RchiOBHm_Chr1g0322441</name>
</gene>
<keyword evidence="2" id="KW-1185">Reference proteome</keyword>
<proteinExistence type="predicted"/>
<dbReference type="PANTHER" id="PTHR33620">
    <property type="entry name" value="UREASE ACCESSORY PROTEIN F"/>
    <property type="match status" value="1"/>
</dbReference>
<evidence type="ECO:0000313" key="2">
    <source>
        <dbReference type="Proteomes" id="UP000238479"/>
    </source>
</evidence>